<dbReference type="Proteomes" id="UP000807785">
    <property type="component" value="Unassembled WGS sequence"/>
</dbReference>
<comment type="caution">
    <text evidence="12">The sequence shown here is derived from an EMBL/GenBank/DDBJ whole genome shotgun (WGS) entry which is preliminary data.</text>
</comment>
<comment type="similarity">
    <text evidence="1 9 11">Belongs to the peptidase A8 family.</text>
</comment>
<evidence type="ECO:0000256" key="6">
    <source>
        <dbReference type="ARBA" id="ARBA00022801"/>
    </source>
</evidence>
<comment type="catalytic activity">
    <reaction evidence="9 10">
        <text>Release of signal peptides from bacterial membrane prolipoproteins. Hydrolyzes -Xaa-Yaa-Zaa-|-(S,diacylglyceryl)Cys-, in which Xaa is hydrophobic (preferably Leu), and Yaa (Ala or Ser) and Zaa (Gly or Ala) have small, neutral side chains.</text>
        <dbReference type="EC" id="3.4.23.36"/>
    </reaction>
</comment>
<dbReference type="NCBIfam" id="TIGR00077">
    <property type="entry name" value="lspA"/>
    <property type="match status" value="1"/>
</dbReference>
<evidence type="ECO:0000256" key="7">
    <source>
        <dbReference type="ARBA" id="ARBA00022989"/>
    </source>
</evidence>
<evidence type="ECO:0000256" key="2">
    <source>
        <dbReference type="ARBA" id="ARBA00022475"/>
    </source>
</evidence>
<evidence type="ECO:0000256" key="10">
    <source>
        <dbReference type="RuleBase" id="RU000594"/>
    </source>
</evidence>
<dbReference type="GO" id="GO:0004190">
    <property type="term" value="F:aspartic-type endopeptidase activity"/>
    <property type="evidence" value="ECO:0007669"/>
    <property type="project" value="UniProtKB-UniRule"/>
</dbReference>
<dbReference type="PROSITE" id="PS00855">
    <property type="entry name" value="SPASE_II"/>
    <property type="match status" value="1"/>
</dbReference>
<dbReference type="InterPro" id="IPR001872">
    <property type="entry name" value="Peptidase_A8"/>
</dbReference>
<evidence type="ECO:0000256" key="4">
    <source>
        <dbReference type="ARBA" id="ARBA00022692"/>
    </source>
</evidence>
<evidence type="ECO:0000256" key="5">
    <source>
        <dbReference type="ARBA" id="ARBA00022750"/>
    </source>
</evidence>
<evidence type="ECO:0000313" key="12">
    <source>
        <dbReference type="EMBL" id="MBK6974366.1"/>
    </source>
</evidence>
<protein>
    <recommendedName>
        <fullName evidence="9">Lipoprotein signal peptidase</fullName>
        <ecNumber evidence="9">3.4.23.36</ecNumber>
    </recommendedName>
    <alternativeName>
        <fullName evidence="9">Prolipoprotein signal peptidase</fullName>
    </alternativeName>
    <alternativeName>
        <fullName evidence="9">Signal peptidase II</fullName>
        <shortName evidence="9">SPase II</shortName>
    </alternativeName>
</protein>
<name>A0A9D7HS97_9PROT</name>
<dbReference type="HAMAP" id="MF_00161">
    <property type="entry name" value="LspA"/>
    <property type="match status" value="1"/>
</dbReference>
<keyword evidence="3 9" id="KW-0645">Protease</keyword>
<accession>A0A9D7HS97</accession>
<keyword evidence="12" id="KW-0449">Lipoprotein</keyword>
<feature type="active site" evidence="9">
    <location>
        <position position="143"/>
    </location>
</feature>
<evidence type="ECO:0000256" key="9">
    <source>
        <dbReference type="HAMAP-Rule" id="MF_00161"/>
    </source>
</evidence>
<organism evidence="12 13">
    <name type="scientific">Candidatus Methylophosphatis roskildensis</name>
    <dbReference type="NCBI Taxonomy" id="2899263"/>
    <lineage>
        <taxon>Bacteria</taxon>
        <taxon>Pseudomonadati</taxon>
        <taxon>Pseudomonadota</taxon>
        <taxon>Betaproteobacteria</taxon>
        <taxon>Nitrosomonadales</taxon>
        <taxon>Sterolibacteriaceae</taxon>
        <taxon>Candidatus Methylophosphatis</taxon>
    </lineage>
</organism>
<keyword evidence="7 9" id="KW-1133">Transmembrane helix</keyword>
<dbReference type="AlphaFoldDB" id="A0A9D7HS97"/>
<dbReference type="Pfam" id="PF01252">
    <property type="entry name" value="Peptidase_A8"/>
    <property type="match status" value="1"/>
</dbReference>
<keyword evidence="8 9" id="KW-0472">Membrane</keyword>
<keyword evidence="4 9" id="KW-0812">Transmembrane</keyword>
<dbReference type="PRINTS" id="PR00781">
    <property type="entry name" value="LIPOSIGPTASE"/>
</dbReference>
<evidence type="ECO:0000256" key="1">
    <source>
        <dbReference type="ARBA" id="ARBA00006139"/>
    </source>
</evidence>
<keyword evidence="5 9" id="KW-0064">Aspartyl protease</keyword>
<comment type="pathway">
    <text evidence="9">Protein modification; lipoprotein biosynthesis (signal peptide cleavage).</text>
</comment>
<dbReference type="EC" id="3.4.23.36" evidence="9"/>
<keyword evidence="6 9" id="KW-0378">Hydrolase</keyword>
<dbReference type="GO" id="GO:0005886">
    <property type="term" value="C:plasma membrane"/>
    <property type="evidence" value="ECO:0007669"/>
    <property type="project" value="UniProtKB-SubCell"/>
</dbReference>
<feature type="transmembrane region" description="Helical" evidence="9">
    <location>
        <begin position="97"/>
        <end position="115"/>
    </location>
</feature>
<dbReference type="PANTHER" id="PTHR33695">
    <property type="entry name" value="LIPOPROTEIN SIGNAL PEPTIDASE"/>
    <property type="match status" value="1"/>
</dbReference>
<evidence type="ECO:0000256" key="8">
    <source>
        <dbReference type="ARBA" id="ARBA00023136"/>
    </source>
</evidence>
<feature type="transmembrane region" description="Helical" evidence="9">
    <location>
        <begin position="12"/>
        <end position="33"/>
    </location>
</feature>
<evidence type="ECO:0000313" key="13">
    <source>
        <dbReference type="Proteomes" id="UP000807785"/>
    </source>
</evidence>
<feature type="active site" evidence="9">
    <location>
        <position position="125"/>
    </location>
</feature>
<proteinExistence type="inferred from homology"/>
<dbReference type="GO" id="GO:0006508">
    <property type="term" value="P:proteolysis"/>
    <property type="evidence" value="ECO:0007669"/>
    <property type="project" value="UniProtKB-KW"/>
</dbReference>
<evidence type="ECO:0000256" key="3">
    <source>
        <dbReference type="ARBA" id="ARBA00022670"/>
    </source>
</evidence>
<comment type="subcellular location">
    <subcellularLocation>
        <location evidence="9">Cell membrane</location>
        <topology evidence="9">Multi-pass membrane protein</topology>
    </subcellularLocation>
</comment>
<feature type="transmembrane region" description="Helical" evidence="9">
    <location>
        <begin position="70"/>
        <end position="90"/>
    </location>
</feature>
<feature type="transmembrane region" description="Helical" evidence="9">
    <location>
        <begin position="135"/>
        <end position="155"/>
    </location>
</feature>
<dbReference type="PANTHER" id="PTHR33695:SF1">
    <property type="entry name" value="LIPOPROTEIN SIGNAL PEPTIDASE"/>
    <property type="match status" value="1"/>
</dbReference>
<gene>
    <name evidence="9" type="primary">lspA</name>
    <name evidence="12" type="ORF">IPH26_15940</name>
</gene>
<dbReference type="EMBL" id="JADJEV010000004">
    <property type="protein sequence ID" value="MBK6974366.1"/>
    <property type="molecule type" value="Genomic_DNA"/>
</dbReference>
<evidence type="ECO:0000256" key="11">
    <source>
        <dbReference type="RuleBase" id="RU004181"/>
    </source>
</evidence>
<keyword evidence="2 9" id="KW-1003">Cell membrane</keyword>
<comment type="function">
    <text evidence="9 10">This protein specifically catalyzes the removal of signal peptides from prolipoproteins.</text>
</comment>
<reference evidence="12" key="1">
    <citation type="submission" date="2020-10" db="EMBL/GenBank/DDBJ databases">
        <title>Connecting structure to function with the recovery of over 1000 high-quality activated sludge metagenome-assembled genomes encoding full-length rRNA genes using long-read sequencing.</title>
        <authorList>
            <person name="Singleton C.M."/>
            <person name="Petriglieri F."/>
            <person name="Kristensen J.M."/>
            <person name="Kirkegaard R.H."/>
            <person name="Michaelsen T.Y."/>
            <person name="Andersen M.H."/>
            <person name="Karst S.M."/>
            <person name="Dueholm M.S."/>
            <person name="Nielsen P.H."/>
            <person name="Albertsen M."/>
        </authorList>
    </citation>
    <scope>NUCLEOTIDE SEQUENCE</scope>
    <source>
        <strain evidence="12">Bjer_18-Q3-R1-45_BAT3C.347</strain>
    </source>
</reference>
<sequence length="175" mass="19521">MAKASRVSMRRYFGWLGVSLLVIVFDQISKFAITHSMSFGQSIEITPFFDLVLVYNPGAAFSFLAHHDGWQRWLFTLLALAVSAWLALLLRKHSDERLLPLAFALIIGGALGNVIDRMLFGAVIDFLYFHLGRHGFPAFNVADSAISIGVALMLFEQIVASRSDADDKRARETTQ</sequence>